<accession>A0A093TTP6</accession>
<dbReference type="Proteomes" id="UP000032874">
    <property type="component" value="Unassembled WGS sequence"/>
</dbReference>
<dbReference type="InterPro" id="IPR016500">
    <property type="entry name" value="UCP006993"/>
</dbReference>
<proteinExistence type="predicted"/>
<comment type="caution">
    <text evidence="1">The sequence shown here is derived from an EMBL/GenBank/DDBJ whole genome shotgun (WGS) entry which is preliminary data.</text>
</comment>
<dbReference type="RefSeq" id="WP_039326000.1">
    <property type="nucleotide sequence ID" value="NZ_JQHM01000022.1"/>
</dbReference>
<evidence type="ECO:0000313" key="1">
    <source>
        <dbReference type="EMBL" id="KFW99387.1"/>
    </source>
</evidence>
<sequence length="228" mass="25821">MLVKSLSRGAISPLLLLRRLCGAGLVLTAVVACSSRTAPPEVFSSGYVADRGIVRLWRKDDAHNTTALTTVYNPLQDNALVVTRYTFQQDKLREIQRNQLGTQKEDMRLRFAEDGTVSFMQRQLAERRESVSDDDVALYQFDAKRMLELSDVLRAGKVMLKQGKWLEGQVQSCDGRVVRPDFDSDSREWIAQQKSHATRPLNVAWLEAPEGTQLLLVVEDDVCQWQPK</sequence>
<protein>
    <recommendedName>
        <fullName evidence="3">Lipoprotein</fullName>
    </recommendedName>
</protein>
<gene>
    <name evidence="1" type="ORF">KP22_20455</name>
</gene>
<evidence type="ECO:0008006" key="3">
    <source>
        <dbReference type="Google" id="ProtNLM"/>
    </source>
</evidence>
<organism evidence="1 2">
    <name type="scientific">Pectobacterium betavasculorum</name>
    <dbReference type="NCBI Taxonomy" id="55207"/>
    <lineage>
        <taxon>Bacteria</taxon>
        <taxon>Pseudomonadati</taxon>
        <taxon>Pseudomonadota</taxon>
        <taxon>Gammaproteobacteria</taxon>
        <taxon>Enterobacterales</taxon>
        <taxon>Pectobacteriaceae</taxon>
        <taxon>Pectobacterium</taxon>
    </lineage>
</organism>
<dbReference type="eggNOG" id="ENOG502Z82N">
    <property type="taxonomic scope" value="Bacteria"/>
</dbReference>
<dbReference type="PROSITE" id="PS51257">
    <property type="entry name" value="PROKAR_LIPOPROTEIN"/>
    <property type="match status" value="1"/>
</dbReference>
<dbReference type="AlphaFoldDB" id="A0A093TTP6"/>
<dbReference type="InterPro" id="IPR010858">
    <property type="entry name" value="DUF1481"/>
</dbReference>
<name>A0A093TTP6_9GAMM</name>
<dbReference type="STRING" id="55207.KP22_20455"/>
<dbReference type="EMBL" id="JQHM01000022">
    <property type="protein sequence ID" value="KFW99387.1"/>
    <property type="molecule type" value="Genomic_DNA"/>
</dbReference>
<reference evidence="1 2" key="1">
    <citation type="submission" date="2014-08" db="EMBL/GenBank/DDBJ databases">
        <title>Genome sequences of NCPPB Pectobacterium isolates.</title>
        <authorList>
            <person name="Glover R.H."/>
            <person name="Sapp M."/>
            <person name="Elphinstone J."/>
        </authorList>
    </citation>
    <scope>NUCLEOTIDE SEQUENCE [LARGE SCALE GENOMIC DNA]</scope>
    <source>
        <strain evidence="1 2">NCPPB 2795</strain>
    </source>
</reference>
<dbReference type="Pfam" id="PF07356">
    <property type="entry name" value="DUF1481"/>
    <property type="match status" value="1"/>
</dbReference>
<dbReference type="PIRSF" id="PIRSF006993">
    <property type="entry name" value="UCP006993"/>
    <property type="match status" value="1"/>
</dbReference>
<evidence type="ECO:0000313" key="2">
    <source>
        <dbReference type="Proteomes" id="UP000032874"/>
    </source>
</evidence>